<protein>
    <submittedName>
        <fullName evidence="13">NAC domain-containing protein 17-like</fullName>
    </submittedName>
</protein>
<feature type="domain" description="NAC" evidence="12">
    <location>
        <begin position="31"/>
        <end position="206"/>
    </location>
</feature>
<reference evidence="13" key="1">
    <citation type="submission" date="2020-09" db="EMBL/GenBank/DDBJ databases">
        <title>Genome-Enabled Discovery of Anthraquinone Biosynthesis in Senna tora.</title>
        <authorList>
            <person name="Kang S.-H."/>
            <person name="Pandey R.P."/>
            <person name="Lee C.-M."/>
            <person name="Sim J.-S."/>
            <person name="Jeong J.-T."/>
            <person name="Choi B.-S."/>
            <person name="Jung M."/>
            <person name="Ginzburg D."/>
            <person name="Zhao K."/>
            <person name="Won S.Y."/>
            <person name="Oh T.-J."/>
            <person name="Yu Y."/>
            <person name="Kim N.-H."/>
            <person name="Lee O.R."/>
            <person name="Lee T.-H."/>
            <person name="Bashyal P."/>
            <person name="Kim T.-S."/>
            <person name="Lee W.-H."/>
            <person name="Kawkins C."/>
            <person name="Kim C.-K."/>
            <person name="Kim J.S."/>
            <person name="Ahn B.O."/>
            <person name="Rhee S.Y."/>
            <person name="Sohng J.K."/>
        </authorList>
    </citation>
    <scope>NUCLEOTIDE SEQUENCE</scope>
    <source>
        <tissue evidence="13">Leaf</tissue>
    </source>
</reference>
<evidence type="ECO:0000256" key="6">
    <source>
        <dbReference type="ARBA" id="ARBA00023125"/>
    </source>
</evidence>
<dbReference type="EMBL" id="JAAIUW010000008">
    <property type="protein sequence ID" value="KAF7820357.1"/>
    <property type="molecule type" value="Genomic_DNA"/>
</dbReference>
<organism evidence="13 14">
    <name type="scientific">Senna tora</name>
    <dbReference type="NCBI Taxonomy" id="362788"/>
    <lineage>
        <taxon>Eukaryota</taxon>
        <taxon>Viridiplantae</taxon>
        <taxon>Streptophyta</taxon>
        <taxon>Embryophyta</taxon>
        <taxon>Tracheophyta</taxon>
        <taxon>Spermatophyta</taxon>
        <taxon>Magnoliopsida</taxon>
        <taxon>eudicotyledons</taxon>
        <taxon>Gunneridae</taxon>
        <taxon>Pentapetalae</taxon>
        <taxon>rosids</taxon>
        <taxon>fabids</taxon>
        <taxon>Fabales</taxon>
        <taxon>Fabaceae</taxon>
        <taxon>Caesalpinioideae</taxon>
        <taxon>Cassia clade</taxon>
        <taxon>Senna</taxon>
    </lineage>
</organism>
<dbReference type="GO" id="GO:0005634">
    <property type="term" value="C:nucleus"/>
    <property type="evidence" value="ECO:0007669"/>
    <property type="project" value="UniProtKB-SubCell"/>
</dbReference>
<name>A0A834WF53_9FABA</name>
<keyword evidence="6" id="KW-0238">DNA-binding</keyword>
<evidence type="ECO:0000256" key="4">
    <source>
        <dbReference type="ARBA" id="ARBA00022989"/>
    </source>
</evidence>
<evidence type="ECO:0000256" key="7">
    <source>
        <dbReference type="ARBA" id="ARBA00023136"/>
    </source>
</evidence>
<keyword evidence="7 11" id="KW-0472">Membrane</keyword>
<dbReference type="GO" id="GO:0006355">
    <property type="term" value="P:regulation of DNA-templated transcription"/>
    <property type="evidence" value="ECO:0007669"/>
    <property type="project" value="InterPro"/>
</dbReference>
<evidence type="ECO:0000256" key="3">
    <source>
        <dbReference type="ARBA" id="ARBA00022692"/>
    </source>
</evidence>
<keyword evidence="9" id="KW-0804">Transcription</keyword>
<dbReference type="SUPFAM" id="SSF101941">
    <property type="entry name" value="NAC domain"/>
    <property type="match status" value="1"/>
</dbReference>
<keyword evidence="10" id="KW-0539">Nucleus</keyword>
<evidence type="ECO:0000313" key="13">
    <source>
        <dbReference type="EMBL" id="KAF7820357.1"/>
    </source>
</evidence>
<sequence length="610" mass="68468">MMVASDSSPECLSKVMGSDSSSECFSKVMASMPGFRFHPTDEELIMYYLKRKMCRKKLKLDVIRETDVYKWDPEELPGICFALGLIFAGNFWLDMIDETLSGGQSVLKTGDRQWFFFTHRDRKYPNSARSNRGTRHGYWKATGKDRNVIYNSRTVGVKKTLVFYRGRAPNGERTDWVMHEYTLEEEELKRCQGFKDYYALYKVFKKSGPGPKNGEQYGAPFKEEEWVDDDLIDFNINSAEKEAPISQLDNGTSVDTVTFNNQVQPLFDDDIDEILKKMMDEHVPDQPFYPALPQVAAEETQSIVVDQFSRESIFDEPIKMFHSSGLQSDVQHSHDLTQSATSHLHVSEAPEVTSAPIIQAEEPHLHEDDFLEIDDLIGPEPTVSNIENPSENLQFEDGLSVLDLYYDAEMFLRDMGPVDQEAISHPYMNTFDSNIVNQHYQSQLIGEDANQTGGEFWMHEQRHILSPAEHTNGSFPLPTSGVVCESASLPAEGNHNQSSSPMGDVATSRFSSALWAFVESIPTTPASAAENANRAFERMSSFGRVRINIKQANLAAAAAAAAAAGNDTATMKRSGRRKGVLFLFLPVLVALCAFLWVSLGTLRLFGRSIS</sequence>
<evidence type="ECO:0000256" key="9">
    <source>
        <dbReference type="ARBA" id="ARBA00023163"/>
    </source>
</evidence>
<dbReference type="OrthoDB" id="645697at2759"/>
<dbReference type="AlphaFoldDB" id="A0A834WF53"/>
<evidence type="ECO:0000256" key="5">
    <source>
        <dbReference type="ARBA" id="ARBA00023015"/>
    </source>
</evidence>
<dbReference type="PROSITE" id="PS51005">
    <property type="entry name" value="NAC"/>
    <property type="match status" value="1"/>
</dbReference>
<evidence type="ECO:0000256" key="11">
    <source>
        <dbReference type="SAM" id="Phobius"/>
    </source>
</evidence>
<evidence type="ECO:0000259" key="12">
    <source>
        <dbReference type="PROSITE" id="PS51005"/>
    </source>
</evidence>
<keyword evidence="14" id="KW-1185">Reference proteome</keyword>
<feature type="transmembrane region" description="Helical" evidence="11">
    <location>
        <begin position="580"/>
        <end position="599"/>
    </location>
</feature>
<dbReference type="GO" id="GO:0000976">
    <property type="term" value="F:transcription cis-regulatory region binding"/>
    <property type="evidence" value="ECO:0007669"/>
    <property type="project" value="UniProtKB-ARBA"/>
</dbReference>
<keyword evidence="5" id="KW-0805">Transcription regulation</keyword>
<keyword evidence="8" id="KW-0010">Activator</keyword>
<dbReference type="Gene3D" id="2.170.150.80">
    <property type="entry name" value="NAC domain"/>
    <property type="match status" value="1"/>
</dbReference>
<evidence type="ECO:0000256" key="8">
    <source>
        <dbReference type="ARBA" id="ARBA00023159"/>
    </source>
</evidence>
<dbReference type="GO" id="GO:0016020">
    <property type="term" value="C:membrane"/>
    <property type="evidence" value="ECO:0007669"/>
    <property type="project" value="UniProtKB-SubCell"/>
</dbReference>
<accession>A0A834WF53</accession>
<evidence type="ECO:0000256" key="2">
    <source>
        <dbReference type="ARBA" id="ARBA00004167"/>
    </source>
</evidence>
<proteinExistence type="predicted"/>
<dbReference type="InterPro" id="IPR003441">
    <property type="entry name" value="NAC-dom"/>
</dbReference>
<dbReference type="Proteomes" id="UP000634136">
    <property type="component" value="Unassembled WGS sequence"/>
</dbReference>
<evidence type="ECO:0000256" key="10">
    <source>
        <dbReference type="ARBA" id="ARBA00023242"/>
    </source>
</evidence>
<keyword evidence="4 11" id="KW-1133">Transmembrane helix</keyword>
<gene>
    <name evidence="13" type="ORF">G2W53_025812</name>
</gene>
<dbReference type="Pfam" id="PF02365">
    <property type="entry name" value="NAM"/>
    <property type="match status" value="1"/>
</dbReference>
<comment type="subcellular location">
    <subcellularLocation>
        <location evidence="2">Membrane</location>
        <topology evidence="2">Single-pass membrane protein</topology>
    </subcellularLocation>
    <subcellularLocation>
        <location evidence="1">Nucleus</location>
    </subcellularLocation>
</comment>
<keyword evidence="3 11" id="KW-0812">Transmembrane</keyword>
<evidence type="ECO:0000313" key="14">
    <source>
        <dbReference type="Proteomes" id="UP000634136"/>
    </source>
</evidence>
<dbReference type="InterPro" id="IPR036093">
    <property type="entry name" value="NAC_dom_sf"/>
</dbReference>
<dbReference type="PANTHER" id="PTHR31744">
    <property type="entry name" value="PROTEIN CUP-SHAPED COTYLEDON 2-RELATED"/>
    <property type="match status" value="1"/>
</dbReference>
<comment type="caution">
    <text evidence="13">The sequence shown here is derived from an EMBL/GenBank/DDBJ whole genome shotgun (WGS) entry which is preliminary data.</text>
</comment>
<evidence type="ECO:0000256" key="1">
    <source>
        <dbReference type="ARBA" id="ARBA00004123"/>
    </source>
</evidence>
<dbReference type="PANTHER" id="PTHR31744:SF216">
    <property type="entry name" value="NAC TRANSCRIPTION FACTOR"/>
    <property type="match status" value="1"/>
</dbReference>